<dbReference type="OrthoDB" id="3645574at2759"/>
<protein>
    <submittedName>
        <fullName evidence="1">Uncharacterized protein</fullName>
    </submittedName>
</protein>
<dbReference type="InterPro" id="IPR011009">
    <property type="entry name" value="Kinase-like_dom_sf"/>
</dbReference>
<name>A0A5N6Z0X4_9EURO</name>
<dbReference type="EMBL" id="ML739232">
    <property type="protein sequence ID" value="KAE8350339.1"/>
    <property type="molecule type" value="Genomic_DNA"/>
</dbReference>
<accession>A0A5N6Z0X4</accession>
<dbReference type="Proteomes" id="UP000327118">
    <property type="component" value="Unassembled WGS sequence"/>
</dbReference>
<sequence length="526" mass="60821">MPRSNPRRLLKGEITYSTALKEEVNILHRLGYYKQQNDFFARVSDNRSWIQAIVSHHLGLTSPELCTVAEVTDWLHGSFNVCVPVTIHNWKLRKQAGHRVILRLPLPYRVGESFHLGNSDEKIRCEAGTYAWLQSHCPDVPIPKLYGFATSRDTFTHHDNLPFLKRVYQTIRRCLLSFLRYPVPTDYVSHPVPHQLANAGSLGTGYILVECIEQQAGKMLSSTWVQKCNDIQLRTNFFRDLARIFLSITTHPLPRIGSLVINNSGFLQLTNRPLSLEIQDLENEQIPTNILREYTYSTVDSYVMDLLGVHNSRLINQPNAVNDIGDYLYQSSALTTMRAVVPSFFRREFCRGPFVLSFTDLHPSNIFVDENWHITALVDLEWACSRPIEMIRTPTWLSNQAVDEIADTPEEYDMMRAEFVENLVAEEERSSAALVTEKRLSTIMKKGWETGTFWYSLALASPTGLFSVFYKQIQPRFLRYSSEDEEAFQQVMPWYWSQDFVKIGTRKIADKKIYDIRLKEAFQEET</sequence>
<keyword evidence="2" id="KW-1185">Reference proteome</keyword>
<dbReference type="SUPFAM" id="SSF56112">
    <property type="entry name" value="Protein kinase-like (PK-like)"/>
    <property type="match status" value="1"/>
</dbReference>
<evidence type="ECO:0000313" key="2">
    <source>
        <dbReference type="Proteomes" id="UP000327118"/>
    </source>
</evidence>
<evidence type="ECO:0000313" key="1">
    <source>
        <dbReference type="EMBL" id="KAE8350339.1"/>
    </source>
</evidence>
<proteinExistence type="predicted"/>
<dbReference type="PANTHER" id="PTHR21310">
    <property type="entry name" value="AMINOGLYCOSIDE PHOSPHOTRANSFERASE-RELATED-RELATED"/>
    <property type="match status" value="1"/>
</dbReference>
<organism evidence="1 2">
    <name type="scientific">Aspergillus coremiiformis</name>
    <dbReference type="NCBI Taxonomy" id="138285"/>
    <lineage>
        <taxon>Eukaryota</taxon>
        <taxon>Fungi</taxon>
        <taxon>Dikarya</taxon>
        <taxon>Ascomycota</taxon>
        <taxon>Pezizomycotina</taxon>
        <taxon>Eurotiomycetes</taxon>
        <taxon>Eurotiomycetidae</taxon>
        <taxon>Eurotiales</taxon>
        <taxon>Aspergillaceae</taxon>
        <taxon>Aspergillus</taxon>
        <taxon>Aspergillus subgen. Circumdati</taxon>
    </lineage>
</organism>
<dbReference type="InterPro" id="IPR051678">
    <property type="entry name" value="AGP_Transferase"/>
</dbReference>
<dbReference type="PANTHER" id="PTHR21310:SF37">
    <property type="entry name" value="AMINOGLYCOSIDE PHOSPHOTRANSFERASE DOMAIN-CONTAINING PROTEIN"/>
    <property type="match status" value="1"/>
</dbReference>
<dbReference type="AlphaFoldDB" id="A0A5N6Z0X4"/>
<gene>
    <name evidence="1" type="ORF">BDV28DRAFT_43137</name>
</gene>
<reference evidence="2" key="1">
    <citation type="submission" date="2019-04" db="EMBL/GenBank/DDBJ databases">
        <title>Friends and foes A comparative genomics studyof 23 Aspergillus species from section Flavi.</title>
        <authorList>
            <consortium name="DOE Joint Genome Institute"/>
            <person name="Kjaerbolling I."/>
            <person name="Vesth T."/>
            <person name="Frisvad J.C."/>
            <person name="Nybo J.L."/>
            <person name="Theobald S."/>
            <person name="Kildgaard S."/>
            <person name="Isbrandt T."/>
            <person name="Kuo A."/>
            <person name="Sato A."/>
            <person name="Lyhne E.K."/>
            <person name="Kogle M.E."/>
            <person name="Wiebenga A."/>
            <person name="Kun R.S."/>
            <person name="Lubbers R.J."/>
            <person name="Makela M.R."/>
            <person name="Barry K."/>
            <person name="Chovatia M."/>
            <person name="Clum A."/>
            <person name="Daum C."/>
            <person name="Haridas S."/>
            <person name="He G."/>
            <person name="LaButti K."/>
            <person name="Lipzen A."/>
            <person name="Mondo S."/>
            <person name="Riley R."/>
            <person name="Salamov A."/>
            <person name="Simmons B.A."/>
            <person name="Magnuson J.K."/>
            <person name="Henrissat B."/>
            <person name="Mortensen U.H."/>
            <person name="Larsen T.O."/>
            <person name="Devries R.P."/>
            <person name="Grigoriev I.V."/>
            <person name="Machida M."/>
            <person name="Baker S.E."/>
            <person name="Andersen M.R."/>
        </authorList>
    </citation>
    <scope>NUCLEOTIDE SEQUENCE [LARGE SCALE GENOMIC DNA]</scope>
    <source>
        <strain evidence="2">CBS 553.77</strain>
    </source>
</reference>